<dbReference type="EMBL" id="CM042028">
    <property type="protein sequence ID" value="KAI3799676.1"/>
    <property type="molecule type" value="Genomic_DNA"/>
</dbReference>
<protein>
    <submittedName>
        <fullName evidence="1">Uncharacterized protein</fullName>
    </submittedName>
</protein>
<reference evidence="1 2" key="2">
    <citation type="journal article" date="2022" name="Mol. Ecol. Resour.">
        <title>The genomes of chicory, endive, great burdock and yacon provide insights into Asteraceae paleo-polyploidization history and plant inulin production.</title>
        <authorList>
            <person name="Fan W."/>
            <person name="Wang S."/>
            <person name="Wang H."/>
            <person name="Wang A."/>
            <person name="Jiang F."/>
            <person name="Liu H."/>
            <person name="Zhao H."/>
            <person name="Xu D."/>
            <person name="Zhang Y."/>
        </authorList>
    </citation>
    <scope>NUCLEOTIDE SEQUENCE [LARGE SCALE GENOMIC DNA]</scope>
    <source>
        <strain evidence="2">cv. Yunnan</strain>
        <tissue evidence="1">Leaves</tissue>
    </source>
</reference>
<evidence type="ECO:0000313" key="2">
    <source>
        <dbReference type="Proteomes" id="UP001056120"/>
    </source>
</evidence>
<keyword evidence="2" id="KW-1185">Reference proteome</keyword>
<dbReference type="Proteomes" id="UP001056120">
    <property type="component" value="Linkage Group LG11"/>
</dbReference>
<gene>
    <name evidence="1" type="ORF">L1987_34975</name>
</gene>
<reference evidence="2" key="1">
    <citation type="journal article" date="2022" name="Mol. Ecol. Resour.">
        <title>The genomes of chicory, endive, great burdock and yacon provide insights into Asteraceae palaeo-polyploidization history and plant inulin production.</title>
        <authorList>
            <person name="Fan W."/>
            <person name="Wang S."/>
            <person name="Wang H."/>
            <person name="Wang A."/>
            <person name="Jiang F."/>
            <person name="Liu H."/>
            <person name="Zhao H."/>
            <person name="Xu D."/>
            <person name="Zhang Y."/>
        </authorList>
    </citation>
    <scope>NUCLEOTIDE SEQUENCE [LARGE SCALE GENOMIC DNA]</scope>
    <source>
        <strain evidence="2">cv. Yunnan</strain>
    </source>
</reference>
<proteinExistence type="predicted"/>
<organism evidence="1 2">
    <name type="scientific">Smallanthus sonchifolius</name>
    <dbReference type="NCBI Taxonomy" id="185202"/>
    <lineage>
        <taxon>Eukaryota</taxon>
        <taxon>Viridiplantae</taxon>
        <taxon>Streptophyta</taxon>
        <taxon>Embryophyta</taxon>
        <taxon>Tracheophyta</taxon>
        <taxon>Spermatophyta</taxon>
        <taxon>Magnoliopsida</taxon>
        <taxon>eudicotyledons</taxon>
        <taxon>Gunneridae</taxon>
        <taxon>Pentapetalae</taxon>
        <taxon>asterids</taxon>
        <taxon>campanulids</taxon>
        <taxon>Asterales</taxon>
        <taxon>Asteraceae</taxon>
        <taxon>Asteroideae</taxon>
        <taxon>Heliantheae alliance</taxon>
        <taxon>Millerieae</taxon>
        <taxon>Smallanthus</taxon>
    </lineage>
</organism>
<sequence>MRKWANEENGIVPTIEDHLHLILPVSNILGVGKIASQEEIKRSCHKLVTRLHPDKEPGDEDAKERFQHLHEVISILGDEEKRGHQLARIGYQFDYVSDWTMLKYPRIGATSRDRVSEKNDLQILSGNAGQNVGTSAARPGRTSAGHKDNKGGS</sequence>
<comment type="caution">
    <text evidence="1">The sequence shown here is derived from an EMBL/GenBank/DDBJ whole genome shotgun (WGS) entry which is preliminary data.</text>
</comment>
<evidence type="ECO:0000313" key="1">
    <source>
        <dbReference type="EMBL" id="KAI3799676.1"/>
    </source>
</evidence>
<name>A0ACB9HWU2_9ASTR</name>
<accession>A0ACB9HWU2</accession>